<reference evidence="1 2" key="1">
    <citation type="submission" date="2018-07" db="EMBL/GenBank/DDBJ databases">
        <title>Genome sequencing of rice bacterial endophytes.</title>
        <authorList>
            <person name="Venturi V."/>
        </authorList>
    </citation>
    <scope>NUCLEOTIDE SEQUENCE [LARGE SCALE GENOMIC DNA]</scope>
    <source>
        <strain evidence="1 2">AG1002</strain>
    </source>
</reference>
<comment type="caution">
    <text evidence="1">The sequence shown here is derived from an EMBL/GenBank/DDBJ whole genome shotgun (WGS) entry which is preliminary data.</text>
</comment>
<sequence length="108" mass="11751">MRVDYFSCSWAATSPVRRGCRAIAGFLGGLVLAGCAGHPVPEPEPRVVRVEVPVPVPCRVKTPAVPAWAADGLRREDSLEVKVRALLAERRQAKGYIRELQAEVQACD</sequence>
<evidence type="ECO:0000313" key="1">
    <source>
        <dbReference type="EMBL" id="RED07008.1"/>
    </source>
</evidence>
<proteinExistence type="predicted"/>
<gene>
    <name evidence="1" type="ORF">DFO60_1514</name>
</gene>
<dbReference type="Proteomes" id="UP000256988">
    <property type="component" value="Unassembled WGS sequence"/>
</dbReference>
<dbReference type="EMBL" id="QRDL01000002">
    <property type="protein sequence ID" value="RED07008.1"/>
    <property type="molecule type" value="Genomic_DNA"/>
</dbReference>
<dbReference type="AlphaFoldDB" id="A0A3D9EV37"/>
<dbReference type="PROSITE" id="PS51257">
    <property type="entry name" value="PROKAR_LIPOPROTEIN"/>
    <property type="match status" value="1"/>
</dbReference>
<organism evidence="1 2">
    <name type="scientific">Ectopseudomonas oleovorans</name>
    <name type="common">Pseudomonas oleovorans</name>
    <dbReference type="NCBI Taxonomy" id="301"/>
    <lineage>
        <taxon>Bacteria</taxon>
        <taxon>Pseudomonadati</taxon>
        <taxon>Pseudomonadota</taxon>
        <taxon>Gammaproteobacteria</taxon>
        <taxon>Pseudomonadales</taxon>
        <taxon>Pseudomonadaceae</taxon>
        <taxon>Ectopseudomonas</taxon>
    </lineage>
</organism>
<protein>
    <recommendedName>
        <fullName evidence="3">Lipoprotein</fullName>
    </recommendedName>
</protein>
<dbReference type="RefSeq" id="WP_394337607.1">
    <property type="nucleotide sequence ID" value="NZ_QRDL01000002.1"/>
</dbReference>
<name>A0A3D9EV37_ECTOL</name>
<evidence type="ECO:0000313" key="2">
    <source>
        <dbReference type="Proteomes" id="UP000256988"/>
    </source>
</evidence>
<accession>A0A3D9EV37</accession>
<evidence type="ECO:0008006" key="3">
    <source>
        <dbReference type="Google" id="ProtNLM"/>
    </source>
</evidence>